<feature type="non-terminal residue" evidence="2">
    <location>
        <position position="304"/>
    </location>
</feature>
<evidence type="ECO:0000313" key="2">
    <source>
        <dbReference type="EMBL" id="PIN88253.1"/>
    </source>
</evidence>
<organism evidence="2 3">
    <name type="scientific">Aquarana catesbeiana</name>
    <name type="common">American bullfrog</name>
    <name type="synonym">Rana catesbeiana</name>
    <dbReference type="NCBI Taxonomy" id="8400"/>
    <lineage>
        <taxon>Eukaryota</taxon>
        <taxon>Metazoa</taxon>
        <taxon>Chordata</taxon>
        <taxon>Craniata</taxon>
        <taxon>Vertebrata</taxon>
        <taxon>Euteleostomi</taxon>
        <taxon>Amphibia</taxon>
        <taxon>Batrachia</taxon>
        <taxon>Anura</taxon>
        <taxon>Neobatrachia</taxon>
        <taxon>Ranoidea</taxon>
        <taxon>Ranidae</taxon>
        <taxon>Aquarana</taxon>
    </lineage>
</organism>
<feature type="non-terminal residue" evidence="2">
    <location>
        <position position="1"/>
    </location>
</feature>
<gene>
    <name evidence="2" type="ORF">AB205_0213110</name>
</gene>
<evidence type="ECO:0000256" key="1">
    <source>
        <dbReference type="SAM" id="MobiDB-lite"/>
    </source>
</evidence>
<feature type="compositionally biased region" description="Gly residues" evidence="1">
    <location>
        <begin position="190"/>
        <end position="200"/>
    </location>
</feature>
<feature type="compositionally biased region" description="Basic and acidic residues" evidence="1">
    <location>
        <begin position="258"/>
        <end position="269"/>
    </location>
</feature>
<sequence length="304" mass="32118">HIDLKGDTQLGDVNIPLGDLLGHLNGKKEISTDDLTKLFQLNETAIKGGLGKTFNVDGGKYLFGLKDGNIQLGGANLQTGGLLGQQKGNIELGNSGKIQSLEIKGPHEIKGGSEQSSEENKEDGKYQIGLKNGKLQLGDTNLQLGGLFGNKNGKINFGNSGETRTFEIKGQPEIKGGFGKTSEETEESKGGGQLNLGFGRGNQEKQGKVGINSQGRIKDSSEEDEGHLHSRGKSGNGQGSNEEQGKIDIRIKGGMKGSFKEDHSKENKGHPQSGGKSGNGQGSDEEQGKINIRIKGGQKGSIEE</sequence>
<name>A0A2G9NB11_AQUCT</name>
<keyword evidence="3" id="KW-1185">Reference proteome</keyword>
<evidence type="ECO:0000313" key="3">
    <source>
        <dbReference type="Proteomes" id="UP000228934"/>
    </source>
</evidence>
<dbReference type="AlphaFoldDB" id="A0A2G9NB11"/>
<dbReference type="OrthoDB" id="10652766at2759"/>
<accession>A0A2G9NB11</accession>
<protein>
    <submittedName>
        <fullName evidence="2">Uncharacterized protein</fullName>
    </submittedName>
</protein>
<proteinExistence type="predicted"/>
<reference evidence="3" key="1">
    <citation type="journal article" date="2017" name="Nat. Commun.">
        <title>The North American bullfrog draft genome provides insight into hormonal regulation of long noncoding RNA.</title>
        <authorList>
            <person name="Hammond S.A."/>
            <person name="Warren R.L."/>
            <person name="Vandervalk B.P."/>
            <person name="Kucuk E."/>
            <person name="Khan H."/>
            <person name="Gibb E.A."/>
            <person name="Pandoh P."/>
            <person name="Kirk H."/>
            <person name="Zhao Y."/>
            <person name="Jones M."/>
            <person name="Mungall A.J."/>
            <person name="Coope R."/>
            <person name="Pleasance S."/>
            <person name="Moore R.A."/>
            <person name="Holt R.A."/>
            <person name="Round J.M."/>
            <person name="Ohora S."/>
            <person name="Walle B.V."/>
            <person name="Veldhoen N."/>
            <person name="Helbing C.C."/>
            <person name="Birol I."/>
        </authorList>
    </citation>
    <scope>NUCLEOTIDE SEQUENCE [LARGE SCALE GENOMIC DNA]</scope>
</reference>
<dbReference type="Proteomes" id="UP000228934">
    <property type="component" value="Unassembled WGS sequence"/>
</dbReference>
<dbReference type="EMBL" id="KV922917">
    <property type="protein sequence ID" value="PIN88253.1"/>
    <property type="molecule type" value="Genomic_DNA"/>
</dbReference>
<feature type="region of interest" description="Disordered" evidence="1">
    <location>
        <begin position="156"/>
        <end position="304"/>
    </location>
</feature>